<feature type="non-terminal residue" evidence="2">
    <location>
        <position position="1"/>
    </location>
</feature>
<dbReference type="Pfam" id="PF00010">
    <property type="entry name" value="HLH"/>
    <property type="match status" value="1"/>
</dbReference>
<sequence>FYNFVGSFDSKFAKLATPSRRTLRPSNREIRNRAEKMRRDRLNSFIHELSTLVPMTSNSSKKLDKASILRLTASYLRIHITLKKSKEKLQVNFPEVDYTILD</sequence>
<gene>
    <name evidence="2" type="ORF">g.46049</name>
</gene>
<dbReference type="InterPro" id="IPR036638">
    <property type="entry name" value="HLH_DNA-bd_sf"/>
</dbReference>
<dbReference type="InterPro" id="IPR011598">
    <property type="entry name" value="bHLH_dom"/>
</dbReference>
<dbReference type="PROSITE" id="PS50888">
    <property type="entry name" value="BHLH"/>
    <property type="match status" value="1"/>
</dbReference>
<dbReference type="CDD" id="cd11391">
    <property type="entry name" value="bHLH_PAS"/>
    <property type="match status" value="1"/>
</dbReference>
<dbReference type="SMART" id="SM00353">
    <property type="entry name" value="HLH"/>
    <property type="match status" value="1"/>
</dbReference>
<proteinExistence type="predicted"/>
<dbReference type="GO" id="GO:0046983">
    <property type="term" value="F:protein dimerization activity"/>
    <property type="evidence" value="ECO:0007669"/>
    <property type="project" value="InterPro"/>
</dbReference>
<feature type="non-terminal residue" evidence="2">
    <location>
        <position position="102"/>
    </location>
</feature>
<dbReference type="SUPFAM" id="SSF47459">
    <property type="entry name" value="HLH, helix-loop-helix DNA-binding domain"/>
    <property type="match status" value="1"/>
</dbReference>
<dbReference type="EMBL" id="GECZ01007460">
    <property type="protein sequence ID" value="JAS62309.1"/>
    <property type="molecule type" value="Transcribed_RNA"/>
</dbReference>
<dbReference type="Gene3D" id="4.10.280.10">
    <property type="entry name" value="Helix-loop-helix DNA-binding domain"/>
    <property type="match status" value="1"/>
</dbReference>
<evidence type="ECO:0000313" key="2">
    <source>
        <dbReference type="EMBL" id="JAS62309.1"/>
    </source>
</evidence>
<name>A0A1B6GIQ1_9HEMI</name>
<reference evidence="2" key="1">
    <citation type="submission" date="2015-11" db="EMBL/GenBank/DDBJ databases">
        <title>De novo transcriptome assembly of four potential Pierce s Disease insect vectors from Arizona vineyards.</title>
        <authorList>
            <person name="Tassone E.E."/>
        </authorList>
    </citation>
    <scope>NUCLEOTIDE SEQUENCE</scope>
</reference>
<protein>
    <recommendedName>
        <fullName evidence="1">BHLH domain-containing protein</fullName>
    </recommendedName>
</protein>
<organism evidence="2">
    <name type="scientific">Cuerna arida</name>
    <dbReference type="NCBI Taxonomy" id="1464854"/>
    <lineage>
        <taxon>Eukaryota</taxon>
        <taxon>Metazoa</taxon>
        <taxon>Ecdysozoa</taxon>
        <taxon>Arthropoda</taxon>
        <taxon>Hexapoda</taxon>
        <taxon>Insecta</taxon>
        <taxon>Pterygota</taxon>
        <taxon>Neoptera</taxon>
        <taxon>Paraneoptera</taxon>
        <taxon>Hemiptera</taxon>
        <taxon>Auchenorrhyncha</taxon>
        <taxon>Membracoidea</taxon>
        <taxon>Cicadellidae</taxon>
        <taxon>Cicadellinae</taxon>
        <taxon>Proconiini</taxon>
        <taxon>Cuerna</taxon>
    </lineage>
</organism>
<accession>A0A1B6GIQ1</accession>
<dbReference type="AlphaFoldDB" id="A0A1B6GIQ1"/>
<dbReference type="PANTHER" id="PTHR23042">
    <property type="entry name" value="CIRCADIAN PROTEIN CLOCK/ARNT/BMAL/PAS"/>
    <property type="match status" value="1"/>
</dbReference>
<evidence type="ECO:0000259" key="1">
    <source>
        <dbReference type="PROSITE" id="PS50888"/>
    </source>
</evidence>
<feature type="domain" description="BHLH" evidence="1">
    <location>
        <begin position="26"/>
        <end position="79"/>
    </location>
</feature>
<dbReference type="InterPro" id="IPR050933">
    <property type="entry name" value="Circadian_TF"/>
</dbReference>